<dbReference type="AlphaFoldDB" id="A0A2X4V279"/>
<keyword evidence="3" id="KW-0436">Ligase</keyword>
<dbReference type="SUPFAM" id="SSF47336">
    <property type="entry name" value="ACP-like"/>
    <property type="match status" value="1"/>
</dbReference>
<dbReference type="EMBL" id="CP065673">
    <property type="protein sequence ID" value="QPS19132.1"/>
    <property type="molecule type" value="Genomic_DNA"/>
</dbReference>
<organism evidence="3 4">
    <name type="scientific">Serratia plymuthica</name>
    <dbReference type="NCBI Taxonomy" id="82996"/>
    <lineage>
        <taxon>Bacteria</taxon>
        <taxon>Pseudomonadati</taxon>
        <taxon>Pseudomonadota</taxon>
        <taxon>Gammaproteobacteria</taxon>
        <taxon>Enterobacterales</taxon>
        <taxon>Yersiniaceae</taxon>
        <taxon>Serratia</taxon>
    </lineage>
</organism>
<dbReference type="Pfam" id="PF00550">
    <property type="entry name" value="PP-binding"/>
    <property type="match status" value="1"/>
</dbReference>
<keyword evidence="5" id="KW-1185">Reference proteome</keyword>
<evidence type="ECO:0000259" key="1">
    <source>
        <dbReference type="Pfam" id="PF00550"/>
    </source>
</evidence>
<dbReference type="RefSeq" id="WP_013814539.1">
    <property type="nucleotide sequence ID" value="NZ_CAMITG010000001.1"/>
</dbReference>
<dbReference type="Proteomes" id="UP000248897">
    <property type="component" value="Chromosome 1"/>
</dbReference>
<evidence type="ECO:0000313" key="4">
    <source>
        <dbReference type="Proteomes" id="UP000248897"/>
    </source>
</evidence>
<evidence type="ECO:0000313" key="2">
    <source>
        <dbReference type="EMBL" id="QPS19132.1"/>
    </source>
</evidence>
<dbReference type="Gene3D" id="1.10.1200.10">
    <property type="entry name" value="ACP-like"/>
    <property type="match status" value="1"/>
</dbReference>
<evidence type="ECO:0000313" key="5">
    <source>
        <dbReference type="Proteomes" id="UP000594967"/>
    </source>
</evidence>
<proteinExistence type="predicted"/>
<dbReference type="GeneID" id="57669026"/>
<reference evidence="3 4" key="1">
    <citation type="submission" date="2018-06" db="EMBL/GenBank/DDBJ databases">
        <authorList>
            <consortium name="Pathogen Informatics"/>
            <person name="Doyle S."/>
        </authorList>
    </citation>
    <scope>NUCLEOTIDE SEQUENCE [LARGE SCALE GENOMIC DNA]</scope>
    <source>
        <strain evidence="3 4">NCTC12961</strain>
    </source>
</reference>
<gene>
    <name evidence="2" type="ORF">I6G64_16195</name>
    <name evidence="3" type="ORF">NCTC12961_05062</name>
</gene>
<name>A0A2X4V279_SERPL</name>
<dbReference type="EMBL" id="LS483469">
    <property type="protein sequence ID" value="SQI45161.1"/>
    <property type="molecule type" value="Genomic_DNA"/>
</dbReference>
<reference evidence="2 5" key="2">
    <citation type="submission" date="2020-12" db="EMBL/GenBank/DDBJ databases">
        <title>FDA dAtabase for Regulatory Grade micrObial Sequences (FDA-ARGOS): Supporting development and validation of Infectious Disease Dx tests.</title>
        <authorList>
            <person name="Sproer C."/>
            <person name="Gronow S."/>
            <person name="Severitt S."/>
            <person name="Schroder I."/>
            <person name="Tallon L."/>
            <person name="Sadzewicz L."/>
            <person name="Zhao X."/>
            <person name="Boylan J."/>
            <person name="Ott S."/>
            <person name="Bowen H."/>
            <person name="Vavikolanu K."/>
            <person name="Mehta A."/>
            <person name="Aluvathingal J."/>
            <person name="Nadendla S."/>
            <person name="Lowell S."/>
            <person name="Myers T."/>
            <person name="Yan Y."/>
            <person name="Sichtig H."/>
        </authorList>
    </citation>
    <scope>NUCLEOTIDE SEQUENCE [LARGE SCALE GENOMIC DNA]</scope>
    <source>
        <strain evidence="2 5">FDAARGOS_907</strain>
    </source>
</reference>
<accession>A0A2X4V279</accession>
<dbReference type="Proteomes" id="UP000594967">
    <property type="component" value="Chromosome"/>
</dbReference>
<dbReference type="InterPro" id="IPR009081">
    <property type="entry name" value="PP-bd_ACP"/>
</dbReference>
<sequence length="83" mass="9424">MASPSLDTLTQLFRQFFSARDNINYIEFNANTDLFAAGLLDSLTIVEFVIYLEDLLHKEIPVGDFTLTSIKSVSSVYDHYVLD</sequence>
<evidence type="ECO:0000313" key="3">
    <source>
        <dbReference type="EMBL" id="SQI45161.1"/>
    </source>
</evidence>
<dbReference type="InterPro" id="IPR036736">
    <property type="entry name" value="ACP-like_sf"/>
</dbReference>
<protein>
    <submittedName>
        <fullName evidence="3">D-alanine--poly(Phosphoribitol) ligase subunit 2</fullName>
    </submittedName>
</protein>
<feature type="domain" description="Carrier" evidence="1">
    <location>
        <begin position="22"/>
        <end position="74"/>
    </location>
</feature>
<dbReference type="GO" id="GO:0016874">
    <property type="term" value="F:ligase activity"/>
    <property type="evidence" value="ECO:0007669"/>
    <property type="project" value="UniProtKB-KW"/>
</dbReference>